<protein>
    <submittedName>
        <fullName evidence="2">Uncharacterized protein</fullName>
    </submittedName>
</protein>
<comment type="caution">
    <text evidence="2">The sequence shown here is derived from an EMBL/GenBank/DDBJ whole genome shotgun (WGS) entry which is preliminary data.</text>
</comment>
<proteinExistence type="predicted"/>
<evidence type="ECO:0000313" key="2">
    <source>
        <dbReference type="EMBL" id="KAJ7016158.1"/>
    </source>
</evidence>
<evidence type="ECO:0000313" key="3">
    <source>
        <dbReference type="Proteomes" id="UP001218188"/>
    </source>
</evidence>
<reference evidence="2" key="1">
    <citation type="submission" date="2023-03" db="EMBL/GenBank/DDBJ databases">
        <title>Massive genome expansion in bonnet fungi (Mycena s.s.) driven by repeated elements and novel gene families across ecological guilds.</title>
        <authorList>
            <consortium name="Lawrence Berkeley National Laboratory"/>
            <person name="Harder C.B."/>
            <person name="Miyauchi S."/>
            <person name="Viragh M."/>
            <person name="Kuo A."/>
            <person name="Thoen E."/>
            <person name="Andreopoulos B."/>
            <person name="Lu D."/>
            <person name="Skrede I."/>
            <person name="Drula E."/>
            <person name="Henrissat B."/>
            <person name="Morin E."/>
            <person name="Kohler A."/>
            <person name="Barry K."/>
            <person name="LaButti K."/>
            <person name="Morin E."/>
            <person name="Salamov A."/>
            <person name="Lipzen A."/>
            <person name="Mereny Z."/>
            <person name="Hegedus B."/>
            <person name="Baldrian P."/>
            <person name="Stursova M."/>
            <person name="Weitz H."/>
            <person name="Taylor A."/>
            <person name="Grigoriev I.V."/>
            <person name="Nagy L.G."/>
            <person name="Martin F."/>
            <person name="Kauserud H."/>
        </authorList>
    </citation>
    <scope>NUCLEOTIDE SEQUENCE</scope>
    <source>
        <strain evidence="2">CBHHK200</strain>
    </source>
</reference>
<gene>
    <name evidence="2" type="ORF">C8F04DRAFT_1203144</name>
</gene>
<accession>A0AAD6RWL3</accession>
<name>A0AAD6RWL3_9AGAR</name>
<sequence>MIHVRLAGQKNMDNHQGRKACLTKKAQNDDKEKLKKKGQFLKDFFKKPAPPVPPTVVAPRLIRPSAHSTGLARDRTADSQTHLNSRDERTAGKDPGMQPATDQDRPENLVNVGVVADHLKPGTCNIDLAGSTGFGTAGASEVCSVDILSPKDFLTVEAEKAKQAGAPERAVEHDDADEENGCTTKHLRHGPKSVVVGGETGPFKNYHF</sequence>
<evidence type="ECO:0000256" key="1">
    <source>
        <dbReference type="SAM" id="MobiDB-lite"/>
    </source>
</evidence>
<feature type="region of interest" description="Disordered" evidence="1">
    <location>
        <begin position="164"/>
        <end position="196"/>
    </location>
</feature>
<organism evidence="2 3">
    <name type="scientific">Mycena alexandri</name>
    <dbReference type="NCBI Taxonomy" id="1745969"/>
    <lineage>
        <taxon>Eukaryota</taxon>
        <taxon>Fungi</taxon>
        <taxon>Dikarya</taxon>
        <taxon>Basidiomycota</taxon>
        <taxon>Agaricomycotina</taxon>
        <taxon>Agaricomycetes</taxon>
        <taxon>Agaricomycetidae</taxon>
        <taxon>Agaricales</taxon>
        <taxon>Marasmiineae</taxon>
        <taxon>Mycenaceae</taxon>
        <taxon>Mycena</taxon>
    </lineage>
</organism>
<feature type="region of interest" description="Disordered" evidence="1">
    <location>
        <begin position="1"/>
        <end position="107"/>
    </location>
</feature>
<dbReference type="Proteomes" id="UP001218188">
    <property type="component" value="Unassembled WGS sequence"/>
</dbReference>
<dbReference type="AlphaFoldDB" id="A0AAD6RWL3"/>
<dbReference type="EMBL" id="JARJCM010000580">
    <property type="protein sequence ID" value="KAJ7016158.1"/>
    <property type="molecule type" value="Genomic_DNA"/>
</dbReference>
<keyword evidence="3" id="KW-1185">Reference proteome</keyword>